<dbReference type="CDD" id="cd01189">
    <property type="entry name" value="INT_ICEBs1_C_like"/>
    <property type="match status" value="1"/>
</dbReference>
<dbReference type="Pfam" id="PF00589">
    <property type="entry name" value="Phage_integrase"/>
    <property type="match status" value="1"/>
</dbReference>
<dbReference type="PROSITE" id="PS51898">
    <property type="entry name" value="TYR_RECOMBINASE"/>
    <property type="match status" value="1"/>
</dbReference>
<dbReference type="PANTHER" id="PTHR30349:SF41">
    <property type="entry name" value="INTEGRASE_RECOMBINASE PROTEIN MJ0367-RELATED"/>
    <property type="match status" value="1"/>
</dbReference>
<dbReference type="InterPro" id="IPR050090">
    <property type="entry name" value="Tyrosine_recombinase_XerCD"/>
</dbReference>
<dbReference type="InterPro" id="IPR013762">
    <property type="entry name" value="Integrase-like_cat_sf"/>
</dbReference>
<dbReference type="InterPro" id="IPR002104">
    <property type="entry name" value="Integrase_catalytic"/>
</dbReference>
<dbReference type="GO" id="GO:0015074">
    <property type="term" value="P:DNA integration"/>
    <property type="evidence" value="ECO:0007669"/>
    <property type="project" value="InterPro"/>
</dbReference>
<dbReference type="Gene3D" id="1.10.443.10">
    <property type="entry name" value="Intergrase catalytic core"/>
    <property type="match status" value="1"/>
</dbReference>
<organism evidence="4">
    <name type="scientific">bioreactor metagenome</name>
    <dbReference type="NCBI Taxonomy" id="1076179"/>
    <lineage>
        <taxon>unclassified sequences</taxon>
        <taxon>metagenomes</taxon>
        <taxon>ecological metagenomes</taxon>
    </lineage>
</organism>
<dbReference type="GO" id="GO:0003677">
    <property type="term" value="F:DNA binding"/>
    <property type="evidence" value="ECO:0007669"/>
    <property type="project" value="UniProtKB-KW"/>
</dbReference>
<sequence length="214" mass="23613">MAAARPDASRWVAALVEGLRPAEALGLTWDMIDLDAETLTLAWQLKALPYVEFRNPNSGFRVPRGFESRHLRGAYHLVRPKTRAGIRVIPLVPWLVDALRSWAGRAPASPSGLVWPRGDGTPRSAEFDRREWYEIAKQAEVTVTRPDGRARRPLLYEARHTAATLLLANGIDETTIKAVLGHSSVLSTQSYLHTDRTRTRSALAASAEMLGLGG</sequence>
<proteinExistence type="predicted"/>
<dbReference type="GO" id="GO:0006310">
    <property type="term" value="P:DNA recombination"/>
    <property type="evidence" value="ECO:0007669"/>
    <property type="project" value="UniProtKB-KW"/>
</dbReference>
<evidence type="ECO:0000259" key="3">
    <source>
        <dbReference type="PROSITE" id="PS51898"/>
    </source>
</evidence>
<dbReference type="EMBL" id="VSSQ01041591">
    <property type="protein sequence ID" value="MPM95051.1"/>
    <property type="molecule type" value="Genomic_DNA"/>
</dbReference>
<protein>
    <recommendedName>
        <fullName evidence="3">Tyr recombinase domain-containing protein</fullName>
    </recommendedName>
</protein>
<name>A0A645E0G9_9ZZZZ</name>
<feature type="domain" description="Tyr recombinase" evidence="3">
    <location>
        <begin position="1"/>
        <end position="204"/>
    </location>
</feature>
<dbReference type="AlphaFoldDB" id="A0A645E0G9"/>
<accession>A0A645E0G9</accession>
<gene>
    <name evidence="4" type="ORF">SDC9_142202</name>
</gene>
<keyword evidence="2" id="KW-0233">DNA recombination</keyword>
<evidence type="ECO:0000256" key="1">
    <source>
        <dbReference type="ARBA" id="ARBA00023125"/>
    </source>
</evidence>
<evidence type="ECO:0000256" key="2">
    <source>
        <dbReference type="ARBA" id="ARBA00023172"/>
    </source>
</evidence>
<evidence type="ECO:0000313" key="4">
    <source>
        <dbReference type="EMBL" id="MPM95051.1"/>
    </source>
</evidence>
<keyword evidence="1" id="KW-0238">DNA-binding</keyword>
<dbReference type="SUPFAM" id="SSF56349">
    <property type="entry name" value="DNA breaking-rejoining enzymes"/>
    <property type="match status" value="1"/>
</dbReference>
<dbReference type="InterPro" id="IPR011010">
    <property type="entry name" value="DNA_brk_join_enz"/>
</dbReference>
<comment type="caution">
    <text evidence="4">The sequence shown here is derived from an EMBL/GenBank/DDBJ whole genome shotgun (WGS) entry which is preliminary data.</text>
</comment>
<dbReference type="PANTHER" id="PTHR30349">
    <property type="entry name" value="PHAGE INTEGRASE-RELATED"/>
    <property type="match status" value="1"/>
</dbReference>
<reference evidence="4" key="1">
    <citation type="submission" date="2019-08" db="EMBL/GenBank/DDBJ databases">
        <authorList>
            <person name="Kucharzyk K."/>
            <person name="Murdoch R.W."/>
            <person name="Higgins S."/>
            <person name="Loffler F."/>
        </authorList>
    </citation>
    <scope>NUCLEOTIDE SEQUENCE</scope>
</reference>